<evidence type="ECO:0000313" key="1">
    <source>
        <dbReference type="EMBL" id="RSO56357.1"/>
    </source>
</evidence>
<comment type="caution">
    <text evidence="1">The sequence shown here is derived from an EMBL/GenBank/DDBJ whole genome shotgun (WGS) entry which is preliminary data.</text>
</comment>
<dbReference type="Proteomes" id="UP000276905">
    <property type="component" value="Unassembled WGS sequence"/>
</dbReference>
<reference evidence="1 2" key="1">
    <citation type="submission" date="2018-10" db="EMBL/GenBank/DDBJ databases">
        <title>GWAS and RNA-Seq identify cryptic mechanisms of antimicrobial resistance in Acinetobacter baumannii.</title>
        <authorList>
            <person name="Sahl J.W."/>
        </authorList>
    </citation>
    <scope>NUCLEOTIDE SEQUENCE [LARGE SCALE GENOMIC DNA]</scope>
    <source>
        <strain evidence="1 2">TG41018</strain>
    </source>
</reference>
<protein>
    <submittedName>
        <fullName evidence="1">Uncharacterized protein</fullName>
    </submittedName>
</protein>
<proteinExistence type="predicted"/>
<evidence type="ECO:0000313" key="2">
    <source>
        <dbReference type="Proteomes" id="UP000276905"/>
    </source>
</evidence>
<name>A0A3R9Y1B6_9GAMM</name>
<dbReference type="RefSeq" id="WP_092708102.1">
    <property type="nucleotide sequence ID" value="NZ_RFES01000007.1"/>
</dbReference>
<dbReference type="EMBL" id="RFES01000007">
    <property type="protein sequence ID" value="RSO56357.1"/>
    <property type="molecule type" value="Genomic_DNA"/>
</dbReference>
<gene>
    <name evidence="1" type="ORF">EA756_11730</name>
</gene>
<organism evidence="1 2">
    <name type="scientific">Acinetobacter lactucae</name>
    <dbReference type="NCBI Taxonomy" id="1785128"/>
    <lineage>
        <taxon>Bacteria</taxon>
        <taxon>Pseudomonadati</taxon>
        <taxon>Pseudomonadota</taxon>
        <taxon>Gammaproteobacteria</taxon>
        <taxon>Moraxellales</taxon>
        <taxon>Moraxellaceae</taxon>
        <taxon>Acinetobacter</taxon>
        <taxon>Acinetobacter calcoaceticus/baumannii complex</taxon>
    </lineage>
</organism>
<dbReference type="AlphaFoldDB" id="A0A3R9Y1B6"/>
<accession>A0A3R9Y1B6</accession>
<sequence length="184" mass="21103">MRSIVDLCNLALSHLAQGYVVNELTEPTKPANLCNTYYPICRRELLDNEHQWTFAVKRVRLNIDAGYEFGTAYVLPSDKVRLFQLESGARFYVEGNHLFTDDPAPVLRYVHDVKDLALMPDSFKLALSYLLAGRIAGPLTQNEQKQLAMMQLHEVEKGKAIFIDLQQHRIEKRPEHVGSMFEAR</sequence>